<accession>A0A1G1KVP1</accession>
<dbReference type="Proteomes" id="UP000178187">
    <property type="component" value="Unassembled WGS sequence"/>
</dbReference>
<evidence type="ECO:0000256" key="5">
    <source>
        <dbReference type="ARBA" id="ARBA00023136"/>
    </source>
</evidence>
<dbReference type="PANTHER" id="PTHR21419">
    <property type="match status" value="1"/>
</dbReference>
<dbReference type="Pfam" id="PF00404">
    <property type="entry name" value="Dockerin_1"/>
    <property type="match status" value="1"/>
</dbReference>
<protein>
    <recommendedName>
        <fullName evidence="6">Dockerin domain-containing protein</fullName>
    </recommendedName>
</protein>
<dbReference type="PROSITE" id="PS51766">
    <property type="entry name" value="DOCKERIN"/>
    <property type="match status" value="1"/>
</dbReference>
<dbReference type="InterPro" id="IPR015919">
    <property type="entry name" value="Cadherin-like_sf"/>
</dbReference>
<keyword evidence="5" id="KW-0472">Membrane</keyword>
<dbReference type="InterPro" id="IPR036439">
    <property type="entry name" value="Dockerin_dom_sf"/>
</dbReference>
<dbReference type="GO" id="GO:0005509">
    <property type="term" value="F:calcium ion binding"/>
    <property type="evidence" value="ECO:0007669"/>
    <property type="project" value="InterPro"/>
</dbReference>
<dbReference type="InterPro" id="IPR013783">
    <property type="entry name" value="Ig-like_fold"/>
</dbReference>
<dbReference type="AlphaFoldDB" id="A0A1G1KVP1"/>
<keyword evidence="2" id="KW-0812">Transmembrane</keyword>
<dbReference type="SUPFAM" id="SSF69318">
    <property type="entry name" value="Integrin alpha N-terminal domain"/>
    <property type="match status" value="2"/>
</dbReference>
<feature type="domain" description="Dockerin" evidence="6">
    <location>
        <begin position="677"/>
        <end position="741"/>
    </location>
</feature>
<dbReference type="InterPro" id="IPR045232">
    <property type="entry name" value="FAM234"/>
</dbReference>
<dbReference type="Pfam" id="PF13517">
    <property type="entry name" value="FG-GAP_3"/>
    <property type="match status" value="2"/>
</dbReference>
<dbReference type="Gene3D" id="1.10.1330.10">
    <property type="entry name" value="Dockerin domain"/>
    <property type="match status" value="1"/>
</dbReference>
<comment type="caution">
    <text evidence="7">The sequence shown here is derived from an EMBL/GenBank/DDBJ whole genome shotgun (WGS) entry which is preliminary data.</text>
</comment>
<keyword evidence="4" id="KW-1133">Transmembrane helix</keyword>
<name>A0A1G1KVP1_9BACT</name>
<dbReference type="SUPFAM" id="SSF63446">
    <property type="entry name" value="Type I dockerin domain"/>
    <property type="match status" value="1"/>
</dbReference>
<gene>
    <name evidence="7" type="ORF">A3G33_01775</name>
</gene>
<dbReference type="EMBL" id="MHFR01000048">
    <property type="protein sequence ID" value="OGW96842.1"/>
    <property type="molecule type" value="Genomic_DNA"/>
</dbReference>
<evidence type="ECO:0000313" key="7">
    <source>
        <dbReference type="EMBL" id="OGW96842.1"/>
    </source>
</evidence>
<dbReference type="Pfam" id="PF05345">
    <property type="entry name" value="He_PIG"/>
    <property type="match status" value="1"/>
</dbReference>
<dbReference type="GO" id="GO:0016020">
    <property type="term" value="C:membrane"/>
    <property type="evidence" value="ECO:0007669"/>
    <property type="project" value="UniProtKB-SubCell"/>
</dbReference>
<proteinExistence type="predicted"/>
<evidence type="ECO:0000256" key="4">
    <source>
        <dbReference type="ARBA" id="ARBA00022989"/>
    </source>
</evidence>
<evidence type="ECO:0000256" key="2">
    <source>
        <dbReference type="ARBA" id="ARBA00022692"/>
    </source>
</evidence>
<evidence type="ECO:0000256" key="3">
    <source>
        <dbReference type="ARBA" id="ARBA00022729"/>
    </source>
</evidence>
<reference evidence="7 8" key="1">
    <citation type="journal article" date="2016" name="Nat. Commun.">
        <title>Thousands of microbial genomes shed light on interconnected biogeochemical processes in an aquifer system.</title>
        <authorList>
            <person name="Anantharaman K."/>
            <person name="Brown C.T."/>
            <person name="Hug L.A."/>
            <person name="Sharon I."/>
            <person name="Castelle C.J."/>
            <person name="Probst A.J."/>
            <person name="Thomas B.C."/>
            <person name="Singh A."/>
            <person name="Wilkins M.J."/>
            <person name="Karaoz U."/>
            <person name="Brodie E.L."/>
            <person name="Williams K.H."/>
            <person name="Hubbard S.S."/>
            <person name="Banfield J.F."/>
        </authorList>
    </citation>
    <scope>NUCLEOTIDE SEQUENCE [LARGE SCALE GENOMIC DNA]</scope>
</reference>
<evidence type="ECO:0000313" key="8">
    <source>
        <dbReference type="Proteomes" id="UP000178187"/>
    </source>
</evidence>
<evidence type="ECO:0000256" key="1">
    <source>
        <dbReference type="ARBA" id="ARBA00004167"/>
    </source>
</evidence>
<organism evidence="7 8">
    <name type="scientific">Candidatus Danuiimicrobium aquiferis</name>
    <dbReference type="NCBI Taxonomy" id="1801832"/>
    <lineage>
        <taxon>Bacteria</taxon>
        <taxon>Pseudomonadati</taxon>
        <taxon>Candidatus Omnitrophota</taxon>
        <taxon>Candidatus Danuiimicrobium</taxon>
    </lineage>
</organism>
<dbReference type="PANTHER" id="PTHR21419:SF23">
    <property type="entry name" value="PROTEIN DEFECTIVE IN EXINE FORMATION 1"/>
    <property type="match status" value="1"/>
</dbReference>
<comment type="subcellular location">
    <subcellularLocation>
        <location evidence="1">Membrane</location>
        <topology evidence="1">Single-pass membrane protein</topology>
    </subcellularLocation>
</comment>
<dbReference type="GO" id="GO:0004553">
    <property type="term" value="F:hydrolase activity, hydrolyzing O-glycosyl compounds"/>
    <property type="evidence" value="ECO:0007669"/>
    <property type="project" value="InterPro"/>
</dbReference>
<keyword evidence="3" id="KW-0732">Signal</keyword>
<dbReference type="SUPFAM" id="SSF49313">
    <property type="entry name" value="Cadherin-like"/>
    <property type="match status" value="1"/>
</dbReference>
<evidence type="ECO:0000259" key="6">
    <source>
        <dbReference type="PROSITE" id="PS51766"/>
    </source>
</evidence>
<dbReference type="InterPro" id="IPR028994">
    <property type="entry name" value="Integrin_alpha_N"/>
</dbReference>
<dbReference type="Gene3D" id="2.130.10.130">
    <property type="entry name" value="Integrin alpha, N-terminal"/>
    <property type="match status" value="2"/>
</dbReference>
<dbReference type="InterPro" id="IPR016134">
    <property type="entry name" value="Dockerin_dom"/>
</dbReference>
<dbReference type="GO" id="GO:0000272">
    <property type="term" value="P:polysaccharide catabolic process"/>
    <property type="evidence" value="ECO:0007669"/>
    <property type="project" value="InterPro"/>
</dbReference>
<dbReference type="Gene3D" id="2.60.40.10">
    <property type="entry name" value="Immunoglobulins"/>
    <property type="match status" value="1"/>
</dbReference>
<sequence>MKAFSFGVKFFVLVVLLNFFSPFLILAEDPLPAPQLLPGWPISTGEEVRQTPTLADLDGDGQVDIVAASFDGKVYVWNMAGQALPGWPKDRGSQNPPSFINWGSSPAVVDMDGDGSLEVVVGSYEGKVYAWKKDGSDVSGWPKDTGEEIVASPAVGDIDPNYPGLETVIATSAGAYPNFTAKIYVWHADGTEVTGFPKVYENMWGESTPAIADLDPNYFGFEIILPLSDAQTGGSQVHVLHQDGTEMTGWPIGISYSERTPVVADFDGDGDLEVITGAGSTGGQIYAWHHDGSVLNGWPKQMPKAVVASLSAGDIDPLFPGQEIVAGLMAKNIYNLDGTIKTIVPNIYVYHCDGTIVSGWPQATGKYIYSSPAVGDIDGDGNLDILFGSDDKNLYAFHGDGTAVQGFPLQTQGLIHASPVIADLNHDGKLEIVTGSRDKNIYAWTMPFQSLLDESPWPTFHHDAQRTGLYTPTNHKPEITITPASVSGSEGEEITFQVSATDPDGDQVNISLDENTKPKGASFEADPQNPGNYQFSWTPIYHQAGTYSVKITASDGKDTAVKDVFITVEPGPVPQLLKASSGKTHGTAGKFYIDSNTGPSELVLTEPRLGGPTEVILTFDKAIDPDTVRVELSSGSVTSKTAIDAGLILGMKDVANNQCLNINIRDFAGNLIGHAKIKALLGDVNGDGRVNNFDILALRAKLNAVVTEGTFKYDINPTGRIDNFDVLLMRGNIDSDANLQNC</sequence>
<dbReference type="InterPro" id="IPR013517">
    <property type="entry name" value="FG-GAP"/>
</dbReference>
<dbReference type="InterPro" id="IPR002105">
    <property type="entry name" value="Dockerin_1_rpt"/>
</dbReference>